<feature type="domain" description="Rhodopsin" evidence="8">
    <location>
        <begin position="14"/>
        <end position="196"/>
    </location>
</feature>
<sequence length="296" mass="33053">MTVLHVATILTTCLRLEHRRRIRRLWWDDYAVIIPALTQLLNIAVLWIRITHKPASMDRKVMLSYASAFIFSTITWWSRMSLALTVLRIIPSWSKSRPFAIAMVISFAIFWVTLFTAIIGACATHTSWQYSKAEILICGPASKVAIVSTVLDIVGDIGLIAIPLHQLWCIKRHASEWRLVRLVFSSSVLTLVASIALCVVSYGGLITGPGGLIVWIMSCQVAEAVSIITSNLLVLICWFHKQFPGNDERDSIEVGDIHFTPHWSRQTVPRVPTPKVTSVPSTSDFEISEQSTASLA</sequence>
<keyword evidence="2 7" id="KW-0812">Transmembrane</keyword>
<name>A0A9P5YTL2_9AGAR</name>
<dbReference type="InterPro" id="IPR052337">
    <property type="entry name" value="SAT4-like"/>
</dbReference>
<feature type="transmembrane region" description="Helical" evidence="7">
    <location>
        <begin position="62"/>
        <end position="87"/>
    </location>
</feature>
<dbReference type="PANTHER" id="PTHR33048">
    <property type="entry name" value="PTH11-LIKE INTEGRAL MEMBRANE PROTEIN (AFU_ORTHOLOGUE AFUA_5G11245)"/>
    <property type="match status" value="1"/>
</dbReference>
<feature type="transmembrane region" description="Helical" evidence="7">
    <location>
        <begin position="30"/>
        <end position="50"/>
    </location>
</feature>
<feature type="transmembrane region" description="Helical" evidence="7">
    <location>
        <begin position="182"/>
        <end position="206"/>
    </location>
</feature>
<dbReference type="InterPro" id="IPR049326">
    <property type="entry name" value="Rhodopsin_dom_fungi"/>
</dbReference>
<protein>
    <recommendedName>
        <fullName evidence="8">Rhodopsin domain-containing protein</fullName>
    </recommendedName>
</protein>
<feature type="transmembrane region" description="Helical" evidence="7">
    <location>
        <begin position="212"/>
        <end position="239"/>
    </location>
</feature>
<evidence type="ECO:0000256" key="6">
    <source>
        <dbReference type="SAM" id="MobiDB-lite"/>
    </source>
</evidence>
<dbReference type="GO" id="GO:0016020">
    <property type="term" value="C:membrane"/>
    <property type="evidence" value="ECO:0007669"/>
    <property type="project" value="UniProtKB-SubCell"/>
</dbReference>
<comment type="caution">
    <text evidence="9">The sequence shown here is derived from an EMBL/GenBank/DDBJ whole genome shotgun (WGS) entry which is preliminary data.</text>
</comment>
<dbReference type="Proteomes" id="UP000807469">
    <property type="component" value="Unassembled WGS sequence"/>
</dbReference>
<evidence type="ECO:0000256" key="1">
    <source>
        <dbReference type="ARBA" id="ARBA00004141"/>
    </source>
</evidence>
<evidence type="ECO:0000256" key="5">
    <source>
        <dbReference type="ARBA" id="ARBA00038359"/>
    </source>
</evidence>
<evidence type="ECO:0000256" key="7">
    <source>
        <dbReference type="SAM" id="Phobius"/>
    </source>
</evidence>
<feature type="compositionally biased region" description="Polar residues" evidence="6">
    <location>
        <begin position="275"/>
        <end position="296"/>
    </location>
</feature>
<gene>
    <name evidence="9" type="ORF">BDN70DRAFT_925034</name>
</gene>
<dbReference type="Pfam" id="PF20684">
    <property type="entry name" value="Fung_rhodopsin"/>
    <property type="match status" value="1"/>
</dbReference>
<accession>A0A9P5YTL2</accession>
<evidence type="ECO:0000256" key="4">
    <source>
        <dbReference type="ARBA" id="ARBA00023136"/>
    </source>
</evidence>
<organism evidence="9 10">
    <name type="scientific">Pholiota conissans</name>
    <dbReference type="NCBI Taxonomy" id="109636"/>
    <lineage>
        <taxon>Eukaryota</taxon>
        <taxon>Fungi</taxon>
        <taxon>Dikarya</taxon>
        <taxon>Basidiomycota</taxon>
        <taxon>Agaricomycotina</taxon>
        <taxon>Agaricomycetes</taxon>
        <taxon>Agaricomycetidae</taxon>
        <taxon>Agaricales</taxon>
        <taxon>Agaricineae</taxon>
        <taxon>Strophariaceae</taxon>
        <taxon>Pholiota</taxon>
    </lineage>
</organism>
<evidence type="ECO:0000256" key="3">
    <source>
        <dbReference type="ARBA" id="ARBA00022989"/>
    </source>
</evidence>
<keyword evidence="4 7" id="KW-0472">Membrane</keyword>
<evidence type="ECO:0000259" key="8">
    <source>
        <dbReference type="Pfam" id="PF20684"/>
    </source>
</evidence>
<evidence type="ECO:0000313" key="9">
    <source>
        <dbReference type="EMBL" id="KAF9473701.1"/>
    </source>
</evidence>
<feature type="region of interest" description="Disordered" evidence="6">
    <location>
        <begin position="271"/>
        <end position="296"/>
    </location>
</feature>
<feature type="transmembrane region" description="Helical" evidence="7">
    <location>
        <begin position="99"/>
        <end position="121"/>
    </location>
</feature>
<reference evidence="9" key="1">
    <citation type="submission" date="2020-11" db="EMBL/GenBank/DDBJ databases">
        <authorList>
            <consortium name="DOE Joint Genome Institute"/>
            <person name="Ahrendt S."/>
            <person name="Riley R."/>
            <person name="Andreopoulos W."/>
            <person name="Labutti K."/>
            <person name="Pangilinan J."/>
            <person name="Ruiz-Duenas F.J."/>
            <person name="Barrasa J.M."/>
            <person name="Sanchez-Garcia M."/>
            <person name="Camarero S."/>
            <person name="Miyauchi S."/>
            <person name="Serrano A."/>
            <person name="Linde D."/>
            <person name="Babiker R."/>
            <person name="Drula E."/>
            <person name="Ayuso-Fernandez I."/>
            <person name="Pacheco R."/>
            <person name="Padilla G."/>
            <person name="Ferreira P."/>
            <person name="Barriuso J."/>
            <person name="Kellner H."/>
            <person name="Castanera R."/>
            <person name="Alfaro M."/>
            <person name="Ramirez L."/>
            <person name="Pisabarro A.G."/>
            <person name="Kuo A."/>
            <person name="Tritt A."/>
            <person name="Lipzen A."/>
            <person name="He G."/>
            <person name="Yan M."/>
            <person name="Ng V."/>
            <person name="Cullen D."/>
            <person name="Martin F."/>
            <person name="Rosso M.-N."/>
            <person name="Henrissat B."/>
            <person name="Hibbett D."/>
            <person name="Martinez A.T."/>
            <person name="Grigoriev I.V."/>
        </authorList>
    </citation>
    <scope>NUCLEOTIDE SEQUENCE</scope>
    <source>
        <strain evidence="9">CIRM-BRFM 674</strain>
    </source>
</reference>
<dbReference type="EMBL" id="MU155422">
    <property type="protein sequence ID" value="KAF9473701.1"/>
    <property type="molecule type" value="Genomic_DNA"/>
</dbReference>
<keyword evidence="10" id="KW-1185">Reference proteome</keyword>
<keyword evidence="3 7" id="KW-1133">Transmembrane helix</keyword>
<dbReference type="OrthoDB" id="3229610at2759"/>
<evidence type="ECO:0000313" key="10">
    <source>
        <dbReference type="Proteomes" id="UP000807469"/>
    </source>
</evidence>
<dbReference type="PANTHER" id="PTHR33048:SF47">
    <property type="entry name" value="INTEGRAL MEMBRANE PROTEIN-RELATED"/>
    <property type="match status" value="1"/>
</dbReference>
<proteinExistence type="inferred from homology"/>
<comment type="subcellular location">
    <subcellularLocation>
        <location evidence="1">Membrane</location>
        <topology evidence="1">Multi-pass membrane protein</topology>
    </subcellularLocation>
</comment>
<dbReference type="AlphaFoldDB" id="A0A9P5YTL2"/>
<evidence type="ECO:0000256" key="2">
    <source>
        <dbReference type="ARBA" id="ARBA00022692"/>
    </source>
</evidence>
<comment type="similarity">
    <text evidence="5">Belongs to the SAT4 family.</text>
</comment>